<dbReference type="AlphaFoldDB" id="A0A131YEE4"/>
<name>A0A131YEE4_RHIAP</name>
<reference evidence="1" key="1">
    <citation type="journal article" date="2016" name="Ticks Tick Borne Dis.">
        <title>De novo assembly and annotation of the salivary gland transcriptome of Rhipicephalus appendiculatus male and female ticks during blood feeding.</title>
        <authorList>
            <person name="de Castro M.H."/>
            <person name="de Klerk D."/>
            <person name="Pienaar R."/>
            <person name="Latif A.A."/>
            <person name="Rees D.J."/>
            <person name="Mans B.J."/>
        </authorList>
    </citation>
    <scope>NUCLEOTIDE SEQUENCE</scope>
    <source>
        <tissue evidence="1">Salivary glands</tissue>
    </source>
</reference>
<organism evidence="1">
    <name type="scientific">Rhipicephalus appendiculatus</name>
    <name type="common">Brown ear tick</name>
    <dbReference type="NCBI Taxonomy" id="34631"/>
    <lineage>
        <taxon>Eukaryota</taxon>
        <taxon>Metazoa</taxon>
        <taxon>Ecdysozoa</taxon>
        <taxon>Arthropoda</taxon>
        <taxon>Chelicerata</taxon>
        <taxon>Arachnida</taxon>
        <taxon>Acari</taxon>
        <taxon>Parasitiformes</taxon>
        <taxon>Ixodida</taxon>
        <taxon>Ixodoidea</taxon>
        <taxon>Ixodidae</taxon>
        <taxon>Rhipicephalinae</taxon>
        <taxon>Rhipicephalus</taxon>
        <taxon>Rhipicephalus</taxon>
    </lineage>
</organism>
<evidence type="ECO:0000313" key="1">
    <source>
        <dbReference type="EMBL" id="JAP77743.1"/>
    </source>
</evidence>
<accession>A0A131YEE4</accession>
<proteinExistence type="predicted"/>
<sequence length="84" mass="9096">MQLSRVTTMISTCYAPLSGSHSWHSLEKMHNLATCFATPSPVVGTAHQIKRGGQKLKSDKKHAFAVITLYKNACTAAASCHTVH</sequence>
<protein>
    <submittedName>
        <fullName evidence="1">Uncharacterized protein</fullName>
    </submittedName>
</protein>
<dbReference type="EMBL" id="GEDV01010814">
    <property type="protein sequence ID" value="JAP77743.1"/>
    <property type="molecule type" value="Transcribed_RNA"/>
</dbReference>